<dbReference type="Proteomes" id="UP000439123">
    <property type="component" value="Unassembled WGS sequence"/>
</dbReference>
<evidence type="ECO:0000313" key="3">
    <source>
        <dbReference type="Proteomes" id="UP000439123"/>
    </source>
</evidence>
<accession>A0A653KYL4</accession>
<keyword evidence="1" id="KW-0812">Transmembrane</keyword>
<keyword evidence="1" id="KW-1133">Transmembrane helix</keyword>
<organism evidence="2 3">
    <name type="scientific">Aeromonas veronii</name>
    <dbReference type="NCBI Taxonomy" id="654"/>
    <lineage>
        <taxon>Bacteria</taxon>
        <taxon>Pseudomonadati</taxon>
        <taxon>Pseudomonadota</taxon>
        <taxon>Gammaproteobacteria</taxon>
        <taxon>Aeromonadales</taxon>
        <taxon>Aeromonadaceae</taxon>
        <taxon>Aeromonas</taxon>
    </lineage>
</organism>
<reference evidence="2 3" key="1">
    <citation type="submission" date="2019-10" db="EMBL/GenBank/DDBJ databases">
        <authorList>
            <person name="Karimi E."/>
        </authorList>
    </citation>
    <scope>NUCLEOTIDE SEQUENCE [LARGE SCALE GENOMIC DNA]</scope>
    <source>
        <strain evidence="2">Aeromonas sp. 8C</strain>
    </source>
</reference>
<protein>
    <submittedName>
        <fullName evidence="2">Uncharacterized protein</fullName>
    </submittedName>
</protein>
<dbReference type="EMBL" id="CABWLC010000009">
    <property type="protein sequence ID" value="VXA84429.1"/>
    <property type="molecule type" value="Genomic_DNA"/>
</dbReference>
<sequence>MLPSPLAGEGLGMRGKVSHMFAVHGAALVAPYGGMSVGAMWFALFSPCGRRAGDEGR</sequence>
<feature type="transmembrane region" description="Helical" evidence="1">
    <location>
        <begin position="20"/>
        <end position="44"/>
    </location>
</feature>
<evidence type="ECO:0000313" key="2">
    <source>
        <dbReference type="EMBL" id="VXA84429.1"/>
    </source>
</evidence>
<keyword evidence="1" id="KW-0472">Membrane</keyword>
<proteinExistence type="predicted"/>
<gene>
    <name evidence="2" type="ORF">AERO8C_170086</name>
</gene>
<evidence type="ECO:0000256" key="1">
    <source>
        <dbReference type="SAM" id="Phobius"/>
    </source>
</evidence>
<dbReference type="AlphaFoldDB" id="A0A653KYL4"/>
<name>A0A653KYL4_AERVE</name>